<dbReference type="RefSeq" id="WP_368498308.1">
    <property type="nucleotide sequence ID" value="NZ_CP162511.1"/>
</dbReference>
<protein>
    <submittedName>
        <fullName evidence="6">Sugar kinase</fullName>
    </submittedName>
</protein>
<dbReference type="InterPro" id="IPR052700">
    <property type="entry name" value="Carb_kinase_PfkB-like"/>
</dbReference>
<sequence>MTRVATVGEALATLDVGRLDSPVEVGLAGAELNTAVGLARLGVPVSWSSRVADDAFGAQVRDALHREGIDAQHVLSAPAEKTGLIVTSRLDEHTVRSEHYRSGSAASRLSPATVDPARQTRMLDGASLLHLTGITPALGDGPRALVGELVALARTRGIAVSFDVNHRPQLVDADGMRAIVDEVIDAVDTLFCNEVEAELLTGENDPGLALRALAARGPRVVVVKLGRRGAIALVDGLTLGTGVWPVPLPTFPVGAGDSFNAAWIALQLEGVGPAIALPLSAWVAAQVVAHPGDHEGFPARVAFDAVLRELESGTTRAPELGGPADALGDATVDGPTTRDVVDGHPAGGDATVETITETEEVAR</sequence>
<dbReference type="CDD" id="cd01166">
    <property type="entry name" value="KdgK"/>
    <property type="match status" value="1"/>
</dbReference>
<dbReference type="InterPro" id="IPR002139">
    <property type="entry name" value="Ribo/fructo_kinase"/>
</dbReference>
<dbReference type="PANTHER" id="PTHR43320:SF2">
    <property type="entry name" value="2-DEHYDRO-3-DEOXYGLUCONOKINASE_2-DEHYDRO-3-DEOXYGALACTONOKINASE"/>
    <property type="match status" value="1"/>
</dbReference>
<accession>A0AB39BI65</accession>
<proteinExistence type="inferred from homology"/>
<gene>
    <name evidence="6" type="ORF">ABFY20_02140</name>
</gene>
<dbReference type="PRINTS" id="PR00990">
    <property type="entry name" value="RIBOKINASE"/>
</dbReference>
<dbReference type="PANTHER" id="PTHR43320">
    <property type="entry name" value="SUGAR KINASE"/>
    <property type="match status" value="1"/>
</dbReference>
<keyword evidence="2" id="KW-0808">Transferase</keyword>
<evidence type="ECO:0000256" key="3">
    <source>
        <dbReference type="ARBA" id="ARBA00022777"/>
    </source>
</evidence>
<dbReference type="InterPro" id="IPR029056">
    <property type="entry name" value="Ribokinase-like"/>
</dbReference>
<organism evidence="6">
    <name type="scientific">Herbiconiux sp. A18JL235</name>
    <dbReference type="NCBI Taxonomy" id="3152363"/>
    <lineage>
        <taxon>Bacteria</taxon>
        <taxon>Bacillati</taxon>
        <taxon>Actinomycetota</taxon>
        <taxon>Actinomycetes</taxon>
        <taxon>Micrococcales</taxon>
        <taxon>Microbacteriaceae</taxon>
        <taxon>Herbiconiux</taxon>
    </lineage>
</organism>
<reference evidence="6" key="1">
    <citation type="submission" date="2024-05" db="EMBL/GenBank/DDBJ databases">
        <title>Herbiconiux sp. A18JL235.</title>
        <authorList>
            <person name="Zhang G."/>
        </authorList>
    </citation>
    <scope>NUCLEOTIDE SEQUENCE</scope>
    <source>
        <strain evidence="6">A18JL235</strain>
    </source>
</reference>
<dbReference type="SUPFAM" id="SSF53613">
    <property type="entry name" value="Ribokinase-like"/>
    <property type="match status" value="1"/>
</dbReference>
<comment type="similarity">
    <text evidence="1">Belongs to the carbohydrate kinase PfkB family.</text>
</comment>
<evidence type="ECO:0000256" key="1">
    <source>
        <dbReference type="ARBA" id="ARBA00010688"/>
    </source>
</evidence>
<evidence type="ECO:0000259" key="5">
    <source>
        <dbReference type="Pfam" id="PF00294"/>
    </source>
</evidence>
<dbReference type="EMBL" id="CP162511">
    <property type="protein sequence ID" value="XDI05919.1"/>
    <property type="molecule type" value="Genomic_DNA"/>
</dbReference>
<evidence type="ECO:0000256" key="4">
    <source>
        <dbReference type="SAM" id="MobiDB-lite"/>
    </source>
</evidence>
<evidence type="ECO:0000256" key="2">
    <source>
        <dbReference type="ARBA" id="ARBA00022679"/>
    </source>
</evidence>
<dbReference type="Pfam" id="PF00294">
    <property type="entry name" value="PfkB"/>
    <property type="match status" value="1"/>
</dbReference>
<feature type="region of interest" description="Disordered" evidence="4">
    <location>
        <begin position="314"/>
        <end position="363"/>
    </location>
</feature>
<dbReference type="Gene3D" id="3.40.1190.20">
    <property type="match status" value="1"/>
</dbReference>
<keyword evidence="3 6" id="KW-0418">Kinase</keyword>
<dbReference type="InterPro" id="IPR011611">
    <property type="entry name" value="PfkB_dom"/>
</dbReference>
<evidence type="ECO:0000313" key="6">
    <source>
        <dbReference type="EMBL" id="XDI05919.1"/>
    </source>
</evidence>
<feature type="domain" description="Carbohydrate kinase PfkB" evidence="5">
    <location>
        <begin position="19"/>
        <end position="298"/>
    </location>
</feature>
<name>A0AB39BI65_9MICO</name>
<dbReference type="AlphaFoldDB" id="A0AB39BI65"/>
<dbReference type="GO" id="GO:0016301">
    <property type="term" value="F:kinase activity"/>
    <property type="evidence" value="ECO:0007669"/>
    <property type="project" value="UniProtKB-KW"/>
</dbReference>